<evidence type="ECO:0000313" key="3">
    <source>
        <dbReference type="Proteomes" id="UP000190797"/>
    </source>
</evidence>
<feature type="compositionally biased region" description="Gly residues" evidence="1">
    <location>
        <begin position="44"/>
        <end position="57"/>
    </location>
</feature>
<accession>A0A1U9ZX32</accession>
<feature type="region of interest" description="Disordered" evidence="1">
    <location>
        <begin position="28"/>
        <end position="75"/>
    </location>
</feature>
<protein>
    <submittedName>
        <fullName evidence="2">Uncharacterized protein</fullName>
    </submittedName>
</protein>
<evidence type="ECO:0000313" key="2">
    <source>
        <dbReference type="EMBL" id="AQZ62513.1"/>
    </source>
</evidence>
<dbReference type="AlphaFoldDB" id="A0A1U9ZX32"/>
<proteinExistence type="predicted"/>
<evidence type="ECO:0000256" key="1">
    <source>
        <dbReference type="SAM" id="MobiDB-lite"/>
    </source>
</evidence>
<dbReference type="KEGG" id="noa:BKM31_14510"/>
<keyword evidence="3" id="KW-1185">Reference proteome</keyword>
<reference evidence="3" key="1">
    <citation type="journal article" date="2017" name="Med. Chem. Commun.">
        <title>Nonomuraea sp. ATCC 55076 harbours the largest actinomycete chromosome to date and the kistamicin biosynthetic gene cluster.</title>
        <authorList>
            <person name="Nazari B."/>
            <person name="Forneris C.C."/>
            <person name="Gibson M.I."/>
            <person name="Moon K."/>
            <person name="Schramma K.R."/>
            <person name="Seyedsayamdost M.R."/>
        </authorList>
    </citation>
    <scope>NUCLEOTIDE SEQUENCE [LARGE SCALE GENOMIC DNA]</scope>
    <source>
        <strain evidence="3">ATCC 55076</strain>
    </source>
</reference>
<name>A0A1U9ZX32_9ACTN</name>
<dbReference type="Proteomes" id="UP000190797">
    <property type="component" value="Chromosome"/>
</dbReference>
<sequence>MPGRRTEDAVVTVDENDGVLVPAVVWHPGTSAQGPSTATLAASGGHGGRHGGGGAVGAFGQQAEPPLPPPAPLVDSVGDIAGLRPRRRRRDGGEVPGADATLLRAAGVPAQDVQDAATAATCTWPPFSTRPPAC</sequence>
<feature type="compositionally biased region" description="Polar residues" evidence="1">
    <location>
        <begin position="30"/>
        <end position="40"/>
    </location>
</feature>
<gene>
    <name evidence="2" type="ORF">BKM31_14510</name>
</gene>
<dbReference type="EMBL" id="CP017717">
    <property type="protein sequence ID" value="AQZ62513.1"/>
    <property type="molecule type" value="Genomic_DNA"/>
</dbReference>
<organism evidence="2 3">
    <name type="scientific">[Actinomadura] parvosata subsp. kistnae</name>
    <dbReference type="NCBI Taxonomy" id="1909395"/>
    <lineage>
        <taxon>Bacteria</taxon>
        <taxon>Bacillati</taxon>
        <taxon>Actinomycetota</taxon>
        <taxon>Actinomycetes</taxon>
        <taxon>Streptosporangiales</taxon>
        <taxon>Streptosporangiaceae</taxon>
        <taxon>Nonomuraea</taxon>
    </lineage>
</organism>